<evidence type="ECO:0008006" key="4">
    <source>
        <dbReference type="Google" id="ProtNLM"/>
    </source>
</evidence>
<dbReference type="STRING" id="905079.L1JI97"/>
<proteinExistence type="predicted"/>
<reference evidence="2" key="3">
    <citation type="submission" date="2016-03" db="UniProtKB">
        <authorList>
            <consortium name="EnsemblProtists"/>
        </authorList>
    </citation>
    <scope>IDENTIFICATION</scope>
</reference>
<dbReference type="EnsemblProtists" id="EKX48226">
    <property type="protein sequence ID" value="EKX48226"/>
    <property type="gene ID" value="GUITHDRAFT_136754"/>
</dbReference>
<dbReference type="OrthoDB" id="337660at2759"/>
<evidence type="ECO:0000313" key="3">
    <source>
        <dbReference type="Proteomes" id="UP000011087"/>
    </source>
</evidence>
<dbReference type="eggNOG" id="KOG0676">
    <property type="taxonomic scope" value="Eukaryota"/>
</dbReference>
<dbReference type="AlphaFoldDB" id="L1JI97"/>
<dbReference type="Proteomes" id="UP000011087">
    <property type="component" value="Unassembled WGS sequence"/>
</dbReference>
<evidence type="ECO:0000313" key="1">
    <source>
        <dbReference type="EMBL" id="EKX48226.1"/>
    </source>
</evidence>
<organism evidence="1">
    <name type="scientific">Guillardia theta (strain CCMP2712)</name>
    <name type="common">Cryptophyte</name>
    <dbReference type="NCBI Taxonomy" id="905079"/>
    <lineage>
        <taxon>Eukaryota</taxon>
        <taxon>Cryptophyceae</taxon>
        <taxon>Pyrenomonadales</taxon>
        <taxon>Geminigeraceae</taxon>
        <taxon>Guillardia</taxon>
    </lineage>
</organism>
<name>L1JI97_GUITC</name>
<dbReference type="RefSeq" id="XP_005835206.1">
    <property type="nucleotide sequence ID" value="XM_005835149.1"/>
</dbReference>
<dbReference type="Gene3D" id="3.30.420.40">
    <property type="match status" value="2"/>
</dbReference>
<dbReference type="PANTHER" id="PTHR11937">
    <property type="entry name" value="ACTIN"/>
    <property type="match status" value="1"/>
</dbReference>
<dbReference type="SUPFAM" id="SSF53067">
    <property type="entry name" value="Actin-like ATPase domain"/>
    <property type="match status" value="2"/>
</dbReference>
<dbReference type="HOGENOM" id="CLU_1186919_0_0_1"/>
<dbReference type="EMBL" id="JH992986">
    <property type="protein sequence ID" value="EKX48226.1"/>
    <property type="molecule type" value="Genomic_DNA"/>
</dbReference>
<dbReference type="PaxDb" id="55529-EKX48226"/>
<dbReference type="KEGG" id="gtt:GUITHDRAFT_136754"/>
<gene>
    <name evidence="1" type="ORF">GUITHDRAFT_136754</name>
</gene>
<reference evidence="1 3" key="1">
    <citation type="journal article" date="2012" name="Nature">
        <title>Algal genomes reveal evolutionary mosaicism and the fate of nucleomorphs.</title>
        <authorList>
            <consortium name="DOE Joint Genome Institute"/>
            <person name="Curtis B.A."/>
            <person name="Tanifuji G."/>
            <person name="Burki F."/>
            <person name="Gruber A."/>
            <person name="Irimia M."/>
            <person name="Maruyama S."/>
            <person name="Arias M.C."/>
            <person name="Ball S.G."/>
            <person name="Gile G.H."/>
            <person name="Hirakawa Y."/>
            <person name="Hopkins J.F."/>
            <person name="Kuo A."/>
            <person name="Rensing S.A."/>
            <person name="Schmutz J."/>
            <person name="Symeonidi A."/>
            <person name="Elias M."/>
            <person name="Eveleigh R.J."/>
            <person name="Herman E.K."/>
            <person name="Klute M.J."/>
            <person name="Nakayama T."/>
            <person name="Obornik M."/>
            <person name="Reyes-Prieto A."/>
            <person name="Armbrust E.V."/>
            <person name="Aves S.J."/>
            <person name="Beiko R.G."/>
            <person name="Coutinho P."/>
            <person name="Dacks J.B."/>
            <person name="Durnford D.G."/>
            <person name="Fast N.M."/>
            <person name="Green B.R."/>
            <person name="Grisdale C.J."/>
            <person name="Hempel F."/>
            <person name="Henrissat B."/>
            <person name="Hoppner M.P."/>
            <person name="Ishida K."/>
            <person name="Kim E."/>
            <person name="Koreny L."/>
            <person name="Kroth P.G."/>
            <person name="Liu Y."/>
            <person name="Malik S.B."/>
            <person name="Maier U.G."/>
            <person name="McRose D."/>
            <person name="Mock T."/>
            <person name="Neilson J.A."/>
            <person name="Onodera N.T."/>
            <person name="Poole A.M."/>
            <person name="Pritham E.J."/>
            <person name="Richards T.A."/>
            <person name="Rocap G."/>
            <person name="Roy S.W."/>
            <person name="Sarai C."/>
            <person name="Schaack S."/>
            <person name="Shirato S."/>
            <person name="Slamovits C.H."/>
            <person name="Spencer D.F."/>
            <person name="Suzuki S."/>
            <person name="Worden A.Z."/>
            <person name="Zauner S."/>
            <person name="Barry K."/>
            <person name="Bell C."/>
            <person name="Bharti A.K."/>
            <person name="Crow J.A."/>
            <person name="Grimwood J."/>
            <person name="Kramer R."/>
            <person name="Lindquist E."/>
            <person name="Lucas S."/>
            <person name="Salamov A."/>
            <person name="McFadden G.I."/>
            <person name="Lane C.E."/>
            <person name="Keeling P.J."/>
            <person name="Gray M.W."/>
            <person name="Grigoriev I.V."/>
            <person name="Archibald J.M."/>
        </authorList>
    </citation>
    <scope>NUCLEOTIDE SEQUENCE</scope>
    <source>
        <strain evidence="1 3">CCMP2712</strain>
    </source>
</reference>
<dbReference type="InterPro" id="IPR004000">
    <property type="entry name" value="Actin"/>
</dbReference>
<sequence>MAEPAAILLELGTMYWKVGFAGEYVPRKIVPKNMLRRTAEPEKVEKALRNVFINILLCTPRGRKVVLCEKVTEQTKFRALVVSILLEKLQVDSVQFVPALVQPVYACCRDNELSGLMVDVGYSETCVLPVYHGHPLVHAMSVADVGTRTVHECLAALAGEKELVQWQSPAPEDAILDHVDAHRQAEDMDDVVVRSCSLHPDDEGHRVMVGQFARTSELLMGICWGWMFVMSCLA</sequence>
<keyword evidence="3" id="KW-1185">Reference proteome</keyword>
<dbReference type="OMA" id="GTAYSRC"/>
<dbReference type="InterPro" id="IPR043129">
    <property type="entry name" value="ATPase_NBD"/>
</dbReference>
<dbReference type="GeneID" id="17304885"/>
<evidence type="ECO:0000313" key="2">
    <source>
        <dbReference type="EnsemblProtists" id="EKX48226"/>
    </source>
</evidence>
<dbReference type="Gene3D" id="3.90.640.10">
    <property type="entry name" value="Actin, Chain A, domain 4"/>
    <property type="match status" value="1"/>
</dbReference>
<accession>L1JI97</accession>
<protein>
    <recommendedName>
        <fullName evidence="4">Actin-related protein 10</fullName>
    </recommendedName>
</protein>
<reference evidence="3" key="2">
    <citation type="submission" date="2012-11" db="EMBL/GenBank/DDBJ databases">
        <authorList>
            <person name="Kuo A."/>
            <person name="Curtis B.A."/>
            <person name="Tanifuji G."/>
            <person name="Burki F."/>
            <person name="Gruber A."/>
            <person name="Irimia M."/>
            <person name="Maruyama S."/>
            <person name="Arias M.C."/>
            <person name="Ball S.G."/>
            <person name="Gile G.H."/>
            <person name="Hirakawa Y."/>
            <person name="Hopkins J.F."/>
            <person name="Rensing S.A."/>
            <person name="Schmutz J."/>
            <person name="Symeonidi A."/>
            <person name="Elias M."/>
            <person name="Eveleigh R.J."/>
            <person name="Herman E.K."/>
            <person name="Klute M.J."/>
            <person name="Nakayama T."/>
            <person name="Obornik M."/>
            <person name="Reyes-Prieto A."/>
            <person name="Armbrust E.V."/>
            <person name="Aves S.J."/>
            <person name="Beiko R.G."/>
            <person name="Coutinho P."/>
            <person name="Dacks J.B."/>
            <person name="Durnford D.G."/>
            <person name="Fast N.M."/>
            <person name="Green B.R."/>
            <person name="Grisdale C."/>
            <person name="Hempe F."/>
            <person name="Henrissat B."/>
            <person name="Hoppner M.P."/>
            <person name="Ishida K.-I."/>
            <person name="Kim E."/>
            <person name="Koreny L."/>
            <person name="Kroth P.G."/>
            <person name="Liu Y."/>
            <person name="Malik S.-B."/>
            <person name="Maier U.G."/>
            <person name="McRose D."/>
            <person name="Mock T."/>
            <person name="Neilson J.A."/>
            <person name="Onodera N.T."/>
            <person name="Poole A.M."/>
            <person name="Pritham E.J."/>
            <person name="Richards T.A."/>
            <person name="Rocap G."/>
            <person name="Roy S.W."/>
            <person name="Sarai C."/>
            <person name="Schaack S."/>
            <person name="Shirato S."/>
            <person name="Slamovits C.H."/>
            <person name="Spencer D.F."/>
            <person name="Suzuki S."/>
            <person name="Worden A.Z."/>
            <person name="Zauner S."/>
            <person name="Barry K."/>
            <person name="Bell C."/>
            <person name="Bharti A.K."/>
            <person name="Crow J.A."/>
            <person name="Grimwood J."/>
            <person name="Kramer R."/>
            <person name="Lindquist E."/>
            <person name="Lucas S."/>
            <person name="Salamov A."/>
            <person name="McFadden G.I."/>
            <person name="Lane C.E."/>
            <person name="Keeling P.J."/>
            <person name="Gray M.W."/>
            <person name="Grigoriev I.V."/>
            <person name="Archibald J.M."/>
        </authorList>
    </citation>
    <scope>NUCLEOTIDE SEQUENCE</scope>
    <source>
        <strain evidence="3">CCMP2712</strain>
    </source>
</reference>
<dbReference type="Pfam" id="PF00022">
    <property type="entry name" value="Actin"/>
    <property type="match status" value="1"/>
</dbReference>